<evidence type="ECO:0000256" key="2">
    <source>
        <dbReference type="ARBA" id="ARBA00004906"/>
    </source>
</evidence>
<dbReference type="Pfam" id="PF04564">
    <property type="entry name" value="U-box"/>
    <property type="match status" value="1"/>
</dbReference>
<evidence type="ECO:0000256" key="6">
    <source>
        <dbReference type="SAM" id="MobiDB-lite"/>
    </source>
</evidence>
<dbReference type="InterPro" id="IPR036537">
    <property type="entry name" value="Adaptor_Cbl_N_dom_sf"/>
</dbReference>
<dbReference type="GO" id="GO:0007166">
    <property type="term" value="P:cell surface receptor signaling pathway"/>
    <property type="evidence" value="ECO:0007669"/>
    <property type="project" value="InterPro"/>
</dbReference>
<gene>
    <name evidence="8" type="primary">PUB5</name>
    <name evidence="8" type="ORF">KSP39_PZI010832</name>
</gene>
<comment type="catalytic activity">
    <reaction evidence="1">
        <text>S-ubiquitinyl-[E2 ubiquitin-conjugating enzyme]-L-cysteine + [acceptor protein]-L-lysine = [E2 ubiquitin-conjugating enzyme]-L-cysteine + N(6)-ubiquitinyl-[acceptor protein]-L-lysine.</text>
        <dbReference type="EC" id="2.3.2.27"/>
    </reaction>
</comment>
<evidence type="ECO:0000256" key="4">
    <source>
        <dbReference type="ARBA" id="ARBA00022679"/>
    </source>
</evidence>
<evidence type="ECO:0000256" key="1">
    <source>
        <dbReference type="ARBA" id="ARBA00000900"/>
    </source>
</evidence>
<evidence type="ECO:0000313" key="8">
    <source>
        <dbReference type="EMBL" id="KAK8939254.1"/>
    </source>
</evidence>
<evidence type="ECO:0000259" key="7">
    <source>
        <dbReference type="PROSITE" id="PS51698"/>
    </source>
</evidence>
<evidence type="ECO:0000256" key="5">
    <source>
        <dbReference type="ARBA" id="ARBA00022786"/>
    </source>
</evidence>
<name>A0AAP0BIR6_9ASPA</name>
<protein>
    <recommendedName>
        <fullName evidence="3">RING-type E3 ubiquitin transferase</fullName>
        <ecNumber evidence="3">2.3.2.27</ecNumber>
    </recommendedName>
</protein>
<dbReference type="Gene3D" id="1.20.930.20">
    <property type="entry name" value="Adaptor protein Cbl, N-terminal domain"/>
    <property type="match status" value="1"/>
</dbReference>
<dbReference type="Gene3D" id="1.25.10.10">
    <property type="entry name" value="Leucine-rich Repeat Variant"/>
    <property type="match status" value="1"/>
</dbReference>
<dbReference type="EC" id="2.3.2.27" evidence="3"/>
<dbReference type="AlphaFoldDB" id="A0AAP0BIR6"/>
<dbReference type="PROSITE" id="PS51698">
    <property type="entry name" value="U_BOX"/>
    <property type="match status" value="1"/>
</dbReference>
<evidence type="ECO:0000313" key="9">
    <source>
        <dbReference type="Proteomes" id="UP001418222"/>
    </source>
</evidence>
<evidence type="ECO:0000256" key="3">
    <source>
        <dbReference type="ARBA" id="ARBA00012483"/>
    </source>
</evidence>
<comment type="pathway">
    <text evidence="2">Protein modification; protein ubiquitination.</text>
</comment>
<dbReference type="PANTHER" id="PTHR23315:SF240">
    <property type="entry name" value="U-BOX DOMAIN-CONTAINING PROTEIN 5"/>
    <property type="match status" value="1"/>
</dbReference>
<dbReference type="InterPro" id="IPR003613">
    <property type="entry name" value="Ubox_domain"/>
</dbReference>
<dbReference type="PANTHER" id="PTHR23315">
    <property type="entry name" value="U BOX DOMAIN-CONTAINING"/>
    <property type="match status" value="1"/>
</dbReference>
<dbReference type="InterPro" id="IPR016024">
    <property type="entry name" value="ARM-type_fold"/>
</dbReference>
<dbReference type="Proteomes" id="UP001418222">
    <property type="component" value="Unassembled WGS sequence"/>
</dbReference>
<dbReference type="SUPFAM" id="SSF57850">
    <property type="entry name" value="RING/U-box"/>
    <property type="match status" value="1"/>
</dbReference>
<keyword evidence="9" id="KW-1185">Reference proteome</keyword>
<dbReference type="SUPFAM" id="SSF48371">
    <property type="entry name" value="ARM repeat"/>
    <property type="match status" value="1"/>
</dbReference>
<proteinExistence type="predicted"/>
<feature type="region of interest" description="Disordered" evidence="6">
    <location>
        <begin position="695"/>
        <end position="731"/>
    </location>
</feature>
<sequence>MASHATEVDRVPTFSCKPKVYYSICCKLVEVSEKIIRILPAIESARPGCSSGIQALCSLSNALEKTKLLVRHCSESSKMYLAIKALSIASRCERIQTQLNKCLCQIQTMVPSLLASQIAEILVYVRHVKFIINPEEEEAGKVLSNLLSQIDSSEDQEFEAFHIAASRLKIRSSVDLLVERRAIQNLLDKFLGIDKEERTLKYFLYLIKKHGNQLSACSGELRGNSSGQDNILNEVTNSESDACMIGENSQPHSLNVEIQRESFNSHMPPENFCCPISSSLMYDPVAISSGQTYERIFIEKWFREGHDTCPKTQIKLENLSLIPNSSMKDLVSSWCQNHDVIVVDPRIRPNRDCLIESERNISSSYSGSSFCSDSSHDADIQNPNNDCAQLFTWSNDYQKYQSFSSFSQDMYLKFLFELSELPTLQQVKAVDDIKNFLEGNEVTHCDMLSSGFAEALVKFLKKARSLFDLDAQRSGAQIFLALFTNKRWDLIFENETTINLLSSFLSCGIEKEAMMILQKLVLRPNYVSWIVSSSIPLEIMNFVNSEDAESAKIAVIILSELSSHGEMKYHFRSPECIERIAQLLNKRNMVSLCLNILQNLADDEEASMLISDSTGCIASMAELLEFGSPDEQEQTIAILLLICSRSLRNCLVVLKEGVVPSIVNISVTGNATGKENSMKLLHVLRNIRDGNCLDTPQPHSEVESESECLDSPQPHSEVESESDCLDSPQPHSEVESVVVQHPKKISKKLILSYRSLGFFSRKIRRISKSFTF</sequence>
<dbReference type="InterPro" id="IPR011989">
    <property type="entry name" value="ARM-like"/>
</dbReference>
<dbReference type="GO" id="GO:0061630">
    <property type="term" value="F:ubiquitin protein ligase activity"/>
    <property type="evidence" value="ECO:0007669"/>
    <property type="project" value="UniProtKB-EC"/>
</dbReference>
<dbReference type="InterPro" id="IPR045210">
    <property type="entry name" value="RING-Ubox_PUB"/>
</dbReference>
<dbReference type="CDD" id="cd16664">
    <property type="entry name" value="RING-Ubox_PUB"/>
    <property type="match status" value="1"/>
</dbReference>
<dbReference type="Gene3D" id="3.30.40.10">
    <property type="entry name" value="Zinc/RING finger domain, C3HC4 (zinc finger)"/>
    <property type="match status" value="1"/>
</dbReference>
<comment type="caution">
    <text evidence="8">The sequence shown here is derived from an EMBL/GenBank/DDBJ whole genome shotgun (WGS) entry which is preliminary data.</text>
</comment>
<dbReference type="GO" id="GO:0016567">
    <property type="term" value="P:protein ubiquitination"/>
    <property type="evidence" value="ECO:0007669"/>
    <property type="project" value="InterPro"/>
</dbReference>
<keyword evidence="5" id="KW-0833">Ubl conjugation pathway</keyword>
<reference evidence="8 9" key="1">
    <citation type="journal article" date="2022" name="Nat. Plants">
        <title>Genomes of leafy and leafless Platanthera orchids illuminate the evolution of mycoheterotrophy.</title>
        <authorList>
            <person name="Li M.H."/>
            <person name="Liu K.W."/>
            <person name="Li Z."/>
            <person name="Lu H.C."/>
            <person name="Ye Q.L."/>
            <person name="Zhang D."/>
            <person name="Wang J.Y."/>
            <person name="Li Y.F."/>
            <person name="Zhong Z.M."/>
            <person name="Liu X."/>
            <person name="Yu X."/>
            <person name="Liu D.K."/>
            <person name="Tu X.D."/>
            <person name="Liu B."/>
            <person name="Hao Y."/>
            <person name="Liao X.Y."/>
            <person name="Jiang Y.T."/>
            <person name="Sun W.H."/>
            <person name="Chen J."/>
            <person name="Chen Y.Q."/>
            <person name="Ai Y."/>
            <person name="Zhai J.W."/>
            <person name="Wu S.S."/>
            <person name="Zhou Z."/>
            <person name="Hsiao Y.Y."/>
            <person name="Wu W.L."/>
            <person name="Chen Y.Y."/>
            <person name="Lin Y.F."/>
            <person name="Hsu J.L."/>
            <person name="Li C.Y."/>
            <person name="Wang Z.W."/>
            <person name="Zhao X."/>
            <person name="Zhong W.Y."/>
            <person name="Ma X.K."/>
            <person name="Ma L."/>
            <person name="Huang J."/>
            <person name="Chen G.Z."/>
            <person name="Huang M.Z."/>
            <person name="Huang L."/>
            <person name="Peng D.H."/>
            <person name="Luo Y.B."/>
            <person name="Zou S.Q."/>
            <person name="Chen S.P."/>
            <person name="Lan S."/>
            <person name="Tsai W.C."/>
            <person name="Van de Peer Y."/>
            <person name="Liu Z.J."/>
        </authorList>
    </citation>
    <scope>NUCLEOTIDE SEQUENCE [LARGE SCALE GENOMIC DNA]</scope>
    <source>
        <strain evidence="8">Lor287</strain>
    </source>
</reference>
<feature type="domain" description="U-box" evidence="7">
    <location>
        <begin position="267"/>
        <end position="341"/>
    </location>
</feature>
<keyword evidence="4" id="KW-0808">Transferase</keyword>
<dbReference type="SMART" id="SM00504">
    <property type="entry name" value="Ubox"/>
    <property type="match status" value="1"/>
</dbReference>
<accession>A0AAP0BIR6</accession>
<dbReference type="InterPro" id="IPR013083">
    <property type="entry name" value="Znf_RING/FYVE/PHD"/>
</dbReference>
<dbReference type="EMBL" id="JBBWWQ010000009">
    <property type="protein sequence ID" value="KAK8939254.1"/>
    <property type="molecule type" value="Genomic_DNA"/>
</dbReference>
<organism evidence="8 9">
    <name type="scientific">Platanthera zijinensis</name>
    <dbReference type="NCBI Taxonomy" id="2320716"/>
    <lineage>
        <taxon>Eukaryota</taxon>
        <taxon>Viridiplantae</taxon>
        <taxon>Streptophyta</taxon>
        <taxon>Embryophyta</taxon>
        <taxon>Tracheophyta</taxon>
        <taxon>Spermatophyta</taxon>
        <taxon>Magnoliopsida</taxon>
        <taxon>Liliopsida</taxon>
        <taxon>Asparagales</taxon>
        <taxon>Orchidaceae</taxon>
        <taxon>Orchidoideae</taxon>
        <taxon>Orchideae</taxon>
        <taxon>Orchidinae</taxon>
        <taxon>Platanthera</taxon>
    </lineage>
</organism>